<evidence type="ECO:0000313" key="1">
    <source>
        <dbReference type="EMBL" id="GAA1525272.1"/>
    </source>
</evidence>
<keyword evidence="2" id="KW-1185">Reference proteome</keyword>
<gene>
    <name evidence="1" type="ORF">GCM10009788_31170</name>
</gene>
<evidence type="ECO:0000313" key="2">
    <source>
        <dbReference type="Proteomes" id="UP001500842"/>
    </source>
</evidence>
<comment type="caution">
    <text evidence="1">The sequence shown here is derived from an EMBL/GenBank/DDBJ whole genome shotgun (WGS) entry which is preliminary data.</text>
</comment>
<accession>A0ABN2AT83</accession>
<dbReference type="EMBL" id="BAAAOR010000024">
    <property type="protein sequence ID" value="GAA1525272.1"/>
    <property type="molecule type" value="Genomic_DNA"/>
</dbReference>
<dbReference type="Proteomes" id="UP001500842">
    <property type="component" value="Unassembled WGS sequence"/>
</dbReference>
<organism evidence="1 2">
    <name type="scientific">Nocardioides humi</name>
    <dbReference type="NCBI Taxonomy" id="449461"/>
    <lineage>
        <taxon>Bacteria</taxon>
        <taxon>Bacillati</taxon>
        <taxon>Actinomycetota</taxon>
        <taxon>Actinomycetes</taxon>
        <taxon>Propionibacteriales</taxon>
        <taxon>Nocardioidaceae</taxon>
        <taxon>Nocardioides</taxon>
    </lineage>
</organism>
<reference evidence="1 2" key="1">
    <citation type="journal article" date="2019" name="Int. J. Syst. Evol. Microbiol.">
        <title>The Global Catalogue of Microorganisms (GCM) 10K type strain sequencing project: providing services to taxonomists for standard genome sequencing and annotation.</title>
        <authorList>
            <consortium name="The Broad Institute Genomics Platform"/>
            <consortium name="The Broad Institute Genome Sequencing Center for Infectious Disease"/>
            <person name="Wu L."/>
            <person name="Ma J."/>
        </authorList>
    </citation>
    <scope>NUCLEOTIDE SEQUENCE [LARGE SCALE GENOMIC DNA]</scope>
    <source>
        <strain evidence="1 2">JCM 14942</strain>
    </source>
</reference>
<sequence>MIAATLVAVVGLALTGCSGDGDGADGGPGGTGGTAGEHAVETDATLGKVRGKLDDAAAAEVLADVTAVVDGWIDGGYGGDYPRAGFDDAFASFTEDARELALGQPAVMSNAEVGGQVEEAEVTSRSVTVDVLGVKGKPAGATAHVVLTVELAGGVARTDQVTGRLLLTPTKDGWRVFGFDISRGEEGA</sequence>
<proteinExistence type="predicted"/>
<evidence type="ECO:0008006" key="3">
    <source>
        <dbReference type="Google" id="ProtNLM"/>
    </source>
</evidence>
<name>A0ABN2AT83_9ACTN</name>
<protein>
    <recommendedName>
        <fullName evidence="3">Mce-associated membrane protein</fullName>
    </recommendedName>
</protein>